<gene>
    <name evidence="2" type="ORF">COB20_14965</name>
</gene>
<dbReference type="EMBL" id="NVUL01000100">
    <property type="protein sequence ID" value="PCI74630.1"/>
    <property type="molecule type" value="Genomic_DNA"/>
</dbReference>
<organism evidence="2 3">
    <name type="scientific">SAR86 cluster bacterium</name>
    <dbReference type="NCBI Taxonomy" id="2030880"/>
    <lineage>
        <taxon>Bacteria</taxon>
        <taxon>Pseudomonadati</taxon>
        <taxon>Pseudomonadota</taxon>
        <taxon>Gammaproteobacteria</taxon>
        <taxon>SAR86 cluster</taxon>
    </lineage>
</organism>
<dbReference type="Proteomes" id="UP000218767">
    <property type="component" value="Unassembled WGS sequence"/>
</dbReference>
<name>A0A2A4WWF2_9GAMM</name>
<evidence type="ECO:0000256" key="1">
    <source>
        <dbReference type="SAM" id="Coils"/>
    </source>
</evidence>
<feature type="coiled-coil region" evidence="1">
    <location>
        <begin position="61"/>
        <end position="88"/>
    </location>
</feature>
<keyword evidence="1" id="KW-0175">Coiled coil</keyword>
<protein>
    <submittedName>
        <fullName evidence="2">Uncharacterized protein</fullName>
    </submittedName>
</protein>
<sequence length="281" mass="31343">MKAFIGLSLTAIVLVSGFSYSEMQQSKLLTQQIADYARQNSQLLTQIESNSLQNLESSKALRSLQSELSNRDSQIAALSRQLDSMQQQVDPDYQQVESRIRQQLNREIQASNNTANSDPRLSVIKLLSELDPMAMGEIIALNSQYGEFIRGLDVSEEREEVIINALHNLIAEQNQMRSEVIQEMQADPQAADRGDLRRQMQAISSPEAQMEALSYDLSESELNAFNEFQKQRQNTYSPFFSRSTSSSSGFVNGPTFFGGEFIQGGSGQSGAIQIMPILPNN</sequence>
<proteinExistence type="predicted"/>
<evidence type="ECO:0000313" key="3">
    <source>
        <dbReference type="Proteomes" id="UP000218767"/>
    </source>
</evidence>
<comment type="caution">
    <text evidence="2">The sequence shown here is derived from an EMBL/GenBank/DDBJ whole genome shotgun (WGS) entry which is preliminary data.</text>
</comment>
<evidence type="ECO:0000313" key="2">
    <source>
        <dbReference type="EMBL" id="PCI74630.1"/>
    </source>
</evidence>
<dbReference type="AlphaFoldDB" id="A0A2A4WWF2"/>
<reference evidence="3" key="1">
    <citation type="submission" date="2017-08" db="EMBL/GenBank/DDBJ databases">
        <title>A dynamic microbial community with high functional redundancy inhabits the cold, oxic subseafloor aquifer.</title>
        <authorList>
            <person name="Tully B.J."/>
            <person name="Wheat C.G."/>
            <person name="Glazer B.T."/>
            <person name="Huber J.A."/>
        </authorList>
    </citation>
    <scope>NUCLEOTIDE SEQUENCE [LARGE SCALE GENOMIC DNA]</scope>
</reference>
<accession>A0A2A4WWF2</accession>